<evidence type="ECO:0000313" key="10">
    <source>
        <dbReference type="EMBL" id="KKM65372.1"/>
    </source>
</evidence>
<evidence type="ECO:0000256" key="4">
    <source>
        <dbReference type="ARBA" id="ARBA00022679"/>
    </source>
</evidence>
<evidence type="ECO:0000256" key="1">
    <source>
        <dbReference type="ARBA" id="ARBA00010203"/>
    </source>
</evidence>
<gene>
    <name evidence="10" type="ORF">LCGC14_1491920</name>
</gene>
<dbReference type="Pfam" id="PF01555">
    <property type="entry name" value="N6_N4_Mtase"/>
    <property type="match status" value="1"/>
</dbReference>
<dbReference type="AlphaFoldDB" id="A0A0F9M882"/>
<dbReference type="GO" id="GO:0032259">
    <property type="term" value="P:methylation"/>
    <property type="evidence" value="ECO:0007669"/>
    <property type="project" value="UniProtKB-KW"/>
</dbReference>
<protein>
    <recommendedName>
        <fullName evidence="2">site-specific DNA-methyltransferase (cytosine-N(4)-specific)</fullName>
        <ecNumber evidence="2">2.1.1.113</ecNumber>
    </recommendedName>
</protein>
<dbReference type="SUPFAM" id="SSF53335">
    <property type="entry name" value="S-adenosyl-L-methionine-dependent methyltransferases"/>
    <property type="match status" value="1"/>
</dbReference>
<dbReference type="InterPro" id="IPR001091">
    <property type="entry name" value="RM_Methyltransferase"/>
</dbReference>
<organism evidence="10">
    <name type="scientific">marine sediment metagenome</name>
    <dbReference type="NCBI Taxonomy" id="412755"/>
    <lineage>
        <taxon>unclassified sequences</taxon>
        <taxon>metagenomes</taxon>
        <taxon>ecological metagenomes</taxon>
    </lineage>
</organism>
<dbReference type="EC" id="2.1.1.113" evidence="2"/>
<sequence length="296" mass="33547">MTTKPQVEQTKISEHLLNTVSCMDAVELLGSLPDNSIDMALTSPPYDNLRTYGGHSVFDFETIAQETYRVLKPGGVLVWVVGDATINGSETLTSMRQALYFVDAVGFRMHDTMIYDKHSVVFPDINRYHQCWEYMFVLSKGAPLTFTPQTRINSWPEDKKTGKQRNQNGTLVVPLGYGKKNKTNGWLFNLWRVSTGYNKTTKDKEAYAHPAMFPEKLAERHILTWSNPGDVVLDYFMGSGTTAKMARNNGRHYIGCDVNEDYVKLARARLAKPYTLPLFEETVIEEKPEQAVMELG</sequence>
<evidence type="ECO:0000256" key="2">
    <source>
        <dbReference type="ARBA" id="ARBA00012185"/>
    </source>
</evidence>
<dbReference type="InterPro" id="IPR017985">
    <property type="entry name" value="MeTrfase_CN4_CS"/>
</dbReference>
<dbReference type="InterPro" id="IPR029063">
    <property type="entry name" value="SAM-dependent_MTases_sf"/>
</dbReference>
<dbReference type="PROSITE" id="PS00093">
    <property type="entry name" value="N4_MTASE"/>
    <property type="match status" value="1"/>
</dbReference>
<evidence type="ECO:0000256" key="5">
    <source>
        <dbReference type="ARBA" id="ARBA00022691"/>
    </source>
</evidence>
<comment type="similarity">
    <text evidence="1">Belongs to the N(4)/N(6)-methyltransferase family. N(4) subfamily.</text>
</comment>
<dbReference type="GO" id="GO:0015667">
    <property type="term" value="F:site-specific DNA-methyltransferase (cytosine-N4-specific) activity"/>
    <property type="evidence" value="ECO:0007669"/>
    <property type="project" value="UniProtKB-EC"/>
</dbReference>
<dbReference type="GO" id="GO:0003677">
    <property type="term" value="F:DNA binding"/>
    <property type="evidence" value="ECO:0007669"/>
    <property type="project" value="UniProtKB-KW"/>
</dbReference>
<evidence type="ECO:0000256" key="8">
    <source>
        <dbReference type="ARBA" id="ARBA00049120"/>
    </source>
</evidence>
<evidence type="ECO:0000256" key="7">
    <source>
        <dbReference type="ARBA" id="ARBA00023125"/>
    </source>
</evidence>
<comment type="caution">
    <text evidence="10">The sequence shown here is derived from an EMBL/GenBank/DDBJ whole genome shotgun (WGS) entry which is preliminary data.</text>
</comment>
<dbReference type="GO" id="GO:0008170">
    <property type="term" value="F:N-methyltransferase activity"/>
    <property type="evidence" value="ECO:0007669"/>
    <property type="project" value="InterPro"/>
</dbReference>
<dbReference type="PRINTS" id="PR00508">
    <property type="entry name" value="S21N4MTFRASE"/>
</dbReference>
<keyword evidence="6" id="KW-0680">Restriction system</keyword>
<evidence type="ECO:0000256" key="3">
    <source>
        <dbReference type="ARBA" id="ARBA00022603"/>
    </source>
</evidence>
<keyword evidence="5" id="KW-0949">S-adenosyl-L-methionine</keyword>
<accession>A0A0F9M882</accession>
<dbReference type="Gene3D" id="3.40.50.150">
    <property type="entry name" value="Vaccinia Virus protein VP39"/>
    <property type="match status" value="1"/>
</dbReference>
<dbReference type="CDD" id="cd02440">
    <property type="entry name" value="AdoMet_MTases"/>
    <property type="match status" value="1"/>
</dbReference>
<reference evidence="10" key="1">
    <citation type="journal article" date="2015" name="Nature">
        <title>Complex archaea that bridge the gap between prokaryotes and eukaryotes.</title>
        <authorList>
            <person name="Spang A."/>
            <person name="Saw J.H."/>
            <person name="Jorgensen S.L."/>
            <person name="Zaremba-Niedzwiedzka K."/>
            <person name="Martijn J."/>
            <person name="Lind A.E."/>
            <person name="van Eijk R."/>
            <person name="Schleper C."/>
            <person name="Guy L."/>
            <person name="Ettema T.J."/>
        </authorList>
    </citation>
    <scope>NUCLEOTIDE SEQUENCE</scope>
</reference>
<feature type="domain" description="DNA methylase N-4/N-6" evidence="9">
    <location>
        <begin position="37"/>
        <end position="266"/>
    </location>
</feature>
<comment type="catalytic activity">
    <reaction evidence="8">
        <text>a 2'-deoxycytidine in DNA + S-adenosyl-L-methionine = an N(4)-methyl-2'-deoxycytidine in DNA + S-adenosyl-L-homocysteine + H(+)</text>
        <dbReference type="Rhea" id="RHEA:16857"/>
        <dbReference type="Rhea" id="RHEA-COMP:11369"/>
        <dbReference type="Rhea" id="RHEA-COMP:13674"/>
        <dbReference type="ChEBI" id="CHEBI:15378"/>
        <dbReference type="ChEBI" id="CHEBI:57856"/>
        <dbReference type="ChEBI" id="CHEBI:59789"/>
        <dbReference type="ChEBI" id="CHEBI:85452"/>
        <dbReference type="ChEBI" id="CHEBI:137933"/>
        <dbReference type="EC" id="2.1.1.113"/>
    </reaction>
</comment>
<proteinExistence type="inferred from homology"/>
<keyword evidence="3" id="KW-0489">Methyltransferase</keyword>
<dbReference type="InterPro" id="IPR002941">
    <property type="entry name" value="DNA_methylase_N4/N6"/>
</dbReference>
<keyword evidence="4" id="KW-0808">Transferase</keyword>
<dbReference type="GO" id="GO:0009307">
    <property type="term" value="P:DNA restriction-modification system"/>
    <property type="evidence" value="ECO:0007669"/>
    <property type="project" value="UniProtKB-KW"/>
</dbReference>
<evidence type="ECO:0000259" key="9">
    <source>
        <dbReference type="Pfam" id="PF01555"/>
    </source>
</evidence>
<evidence type="ECO:0000256" key="6">
    <source>
        <dbReference type="ARBA" id="ARBA00022747"/>
    </source>
</evidence>
<keyword evidence="7" id="KW-0238">DNA-binding</keyword>
<dbReference type="EMBL" id="LAZR01010735">
    <property type="protein sequence ID" value="KKM65372.1"/>
    <property type="molecule type" value="Genomic_DNA"/>
</dbReference>
<name>A0A0F9M882_9ZZZZ</name>